<evidence type="ECO:0000256" key="10">
    <source>
        <dbReference type="ARBA" id="ARBA00023170"/>
    </source>
</evidence>
<dbReference type="FunFam" id="3.80.10.10:FF:000111">
    <property type="entry name" value="LRR receptor-like serine/threonine-protein kinase ERECTA"/>
    <property type="match status" value="1"/>
</dbReference>
<evidence type="ECO:0000256" key="1">
    <source>
        <dbReference type="ARBA" id="ARBA00004251"/>
    </source>
</evidence>
<keyword evidence="9 13" id="KW-0472">Membrane</keyword>
<feature type="region of interest" description="Disordered" evidence="12">
    <location>
        <begin position="515"/>
        <end position="538"/>
    </location>
</feature>
<dbReference type="InterPro" id="IPR001611">
    <property type="entry name" value="Leu-rich_rpt"/>
</dbReference>
<dbReference type="PANTHER" id="PTHR48061">
    <property type="entry name" value="LEUCINE-RICH REPEAT RECEPTOR PROTEIN KINASE EMS1-LIKE-RELATED"/>
    <property type="match status" value="1"/>
</dbReference>
<dbReference type="Proteomes" id="UP001634007">
    <property type="component" value="Unassembled WGS sequence"/>
</dbReference>
<evidence type="ECO:0000256" key="13">
    <source>
        <dbReference type="SAM" id="Phobius"/>
    </source>
</evidence>
<dbReference type="FunFam" id="3.80.10.10:FF:000041">
    <property type="entry name" value="LRR receptor-like serine/threonine-protein kinase ERECTA"/>
    <property type="match status" value="1"/>
</dbReference>
<comment type="subcellular location">
    <subcellularLocation>
        <location evidence="1">Cell membrane</location>
        <topology evidence="1">Single-pass type I membrane protein</topology>
    </subcellularLocation>
</comment>
<reference evidence="14 15" key="1">
    <citation type="submission" date="2024-11" db="EMBL/GenBank/DDBJ databases">
        <title>Chromosome-level genome assembly of Eucalyptus globulus Labill. provides insights into its genome evolution.</title>
        <authorList>
            <person name="Li X."/>
        </authorList>
    </citation>
    <scope>NUCLEOTIDE SEQUENCE [LARGE SCALE GENOMIC DNA]</scope>
    <source>
        <strain evidence="14">CL2024</strain>
        <tissue evidence="14">Fresh tender leaves</tissue>
    </source>
</reference>
<dbReference type="SUPFAM" id="SSF52058">
    <property type="entry name" value="L domain-like"/>
    <property type="match status" value="2"/>
</dbReference>
<protein>
    <recommendedName>
        <fullName evidence="16">Receptor-like protein 12</fullName>
    </recommendedName>
</protein>
<dbReference type="SMART" id="SM00369">
    <property type="entry name" value="LRR_TYP"/>
    <property type="match status" value="7"/>
</dbReference>
<dbReference type="Pfam" id="PF00560">
    <property type="entry name" value="LRR_1"/>
    <property type="match status" value="6"/>
</dbReference>
<keyword evidence="15" id="KW-1185">Reference proteome</keyword>
<evidence type="ECO:0000256" key="11">
    <source>
        <dbReference type="ARBA" id="ARBA00023180"/>
    </source>
</evidence>
<evidence type="ECO:0000313" key="15">
    <source>
        <dbReference type="Proteomes" id="UP001634007"/>
    </source>
</evidence>
<dbReference type="SMART" id="SM00365">
    <property type="entry name" value="LRR_SD22"/>
    <property type="match status" value="5"/>
</dbReference>
<dbReference type="EMBL" id="JBJKBG010000006">
    <property type="protein sequence ID" value="KAL3733313.1"/>
    <property type="molecule type" value="Genomic_DNA"/>
</dbReference>
<evidence type="ECO:0000256" key="3">
    <source>
        <dbReference type="ARBA" id="ARBA00022475"/>
    </source>
</evidence>
<evidence type="ECO:0000256" key="2">
    <source>
        <dbReference type="ARBA" id="ARBA00009592"/>
    </source>
</evidence>
<evidence type="ECO:0008006" key="16">
    <source>
        <dbReference type="Google" id="ProtNLM"/>
    </source>
</evidence>
<keyword evidence="3" id="KW-1003">Cell membrane</keyword>
<proteinExistence type="inferred from homology"/>
<evidence type="ECO:0000256" key="4">
    <source>
        <dbReference type="ARBA" id="ARBA00022614"/>
    </source>
</evidence>
<evidence type="ECO:0000256" key="8">
    <source>
        <dbReference type="ARBA" id="ARBA00022989"/>
    </source>
</evidence>
<dbReference type="InterPro" id="IPR003591">
    <property type="entry name" value="Leu-rich_rpt_typical-subtyp"/>
</dbReference>
<comment type="similarity">
    <text evidence="2">Belongs to the RLP family.</text>
</comment>
<dbReference type="PRINTS" id="PR00019">
    <property type="entry name" value="LEURICHRPT"/>
</dbReference>
<keyword evidence="8 13" id="KW-1133">Transmembrane helix</keyword>
<dbReference type="Gene3D" id="3.80.10.10">
    <property type="entry name" value="Ribonuclease Inhibitor"/>
    <property type="match status" value="2"/>
</dbReference>
<name>A0ABD3K4M8_EUCGL</name>
<dbReference type="InterPro" id="IPR032675">
    <property type="entry name" value="LRR_dom_sf"/>
</dbReference>
<sequence length="602" mass="67954">MSHCNLTKFPYFLNSLGRLTHLDLYSNKISGEIPRWFWRISHRTLEHLDLSYNHLEGGIPQLHWKRLSYIDLEENSFQGPLPRSLVKCVNLSTLLLSHNEFNDIFPHWLKAPRLYHLDLRSNKFHGGVNPTIFELSFPALEYLYISNNNLIGQWPTKVFSNTSLLVIDLSNNNFGGPIPLPSPITMYYSIANNVIIGKIPSLICNTTNLEMIDLSNNSLTGSLPRCLTNLSTYLSVLNLRMNQLEDTISQTIPLRHGLTTLDLSQNWFEGKLPRSLVNCTNLEILDLSSNQIDDTFPRWLGELPELKVLILRSNNLKGLVNIPKGDFIFPKLRILDLSNNYFGGPLPANLIMNLRGMKNREDDRDGPSYMTMDSHFFGGASYENTVTVTMKGQKTKLVKILTIFTTIDLSYNFFQGDIPEVFGHLHSLIGLNLSHNHLTNSIPPTLGNLTQLEWLDLSSNKLRGGIPRVLGDLTFLGYLNLSKNQLTGRVPQDKQLSTFSSHSFSENPSLCGTPLPKACLGDAQPPPPSSSSTSSRKGHESWFKQKVVLIGYASGIIIGISVAYIAIEMGWPKWLARDVRMLERSAAQWMEKPKRRAIKFHG</sequence>
<organism evidence="14 15">
    <name type="scientific">Eucalyptus globulus</name>
    <name type="common">Tasmanian blue gum</name>
    <dbReference type="NCBI Taxonomy" id="34317"/>
    <lineage>
        <taxon>Eukaryota</taxon>
        <taxon>Viridiplantae</taxon>
        <taxon>Streptophyta</taxon>
        <taxon>Embryophyta</taxon>
        <taxon>Tracheophyta</taxon>
        <taxon>Spermatophyta</taxon>
        <taxon>Magnoliopsida</taxon>
        <taxon>eudicotyledons</taxon>
        <taxon>Gunneridae</taxon>
        <taxon>Pentapetalae</taxon>
        <taxon>rosids</taxon>
        <taxon>malvids</taxon>
        <taxon>Myrtales</taxon>
        <taxon>Myrtaceae</taxon>
        <taxon>Myrtoideae</taxon>
        <taxon>Eucalypteae</taxon>
        <taxon>Eucalyptus</taxon>
    </lineage>
</organism>
<keyword evidence="5 13" id="KW-0812">Transmembrane</keyword>
<evidence type="ECO:0000256" key="7">
    <source>
        <dbReference type="ARBA" id="ARBA00022737"/>
    </source>
</evidence>
<evidence type="ECO:0000256" key="5">
    <source>
        <dbReference type="ARBA" id="ARBA00022692"/>
    </source>
</evidence>
<dbReference type="AlphaFoldDB" id="A0ABD3K4M8"/>
<dbReference type="Pfam" id="PF13855">
    <property type="entry name" value="LRR_8"/>
    <property type="match status" value="2"/>
</dbReference>
<comment type="caution">
    <text evidence="14">The sequence shown here is derived from an EMBL/GenBank/DDBJ whole genome shotgun (WGS) entry which is preliminary data.</text>
</comment>
<evidence type="ECO:0000256" key="6">
    <source>
        <dbReference type="ARBA" id="ARBA00022729"/>
    </source>
</evidence>
<evidence type="ECO:0000256" key="9">
    <source>
        <dbReference type="ARBA" id="ARBA00023136"/>
    </source>
</evidence>
<keyword evidence="10" id="KW-0675">Receptor</keyword>
<evidence type="ECO:0000313" key="14">
    <source>
        <dbReference type="EMBL" id="KAL3733313.1"/>
    </source>
</evidence>
<evidence type="ECO:0000256" key="12">
    <source>
        <dbReference type="SAM" id="MobiDB-lite"/>
    </source>
</evidence>
<keyword evidence="7" id="KW-0677">Repeat</keyword>
<keyword evidence="11" id="KW-0325">Glycoprotein</keyword>
<accession>A0ABD3K4M8</accession>
<keyword evidence="4" id="KW-0433">Leucine-rich repeat</keyword>
<dbReference type="InterPro" id="IPR046956">
    <property type="entry name" value="RLP23-like"/>
</dbReference>
<feature type="transmembrane region" description="Helical" evidence="13">
    <location>
        <begin position="547"/>
        <end position="567"/>
    </location>
</feature>
<dbReference type="GO" id="GO:0005886">
    <property type="term" value="C:plasma membrane"/>
    <property type="evidence" value="ECO:0007669"/>
    <property type="project" value="UniProtKB-SubCell"/>
</dbReference>
<gene>
    <name evidence="14" type="ORF">ACJRO7_022786</name>
</gene>
<dbReference type="PANTHER" id="PTHR48061:SF46">
    <property type="entry name" value="LEUCINE-RICH REPEAT-CONTAINING N-TERMINAL PLANT-TYPE DOMAIN-CONTAINING PROTEIN"/>
    <property type="match status" value="1"/>
</dbReference>
<keyword evidence="6" id="KW-0732">Signal</keyword>